<dbReference type="AlphaFoldDB" id="A0A1C9CCB0"/>
<evidence type="ECO:0000256" key="3">
    <source>
        <dbReference type="PROSITE-ProRule" id="PRU00169"/>
    </source>
</evidence>
<dbReference type="EMBL" id="KX284717">
    <property type="protein sequence ID" value="AOM66031.1"/>
    <property type="molecule type" value="Genomic_DNA"/>
</dbReference>
<dbReference type="Gene3D" id="1.10.10.10">
    <property type="entry name" value="Winged helix-like DNA-binding domain superfamily/Winged helix DNA-binding domain"/>
    <property type="match status" value="1"/>
</dbReference>
<dbReference type="PANTHER" id="PTHR44591">
    <property type="entry name" value="STRESS RESPONSE REGULATOR PROTEIN 1"/>
    <property type="match status" value="1"/>
</dbReference>
<dbReference type="PRINTS" id="PR00038">
    <property type="entry name" value="HTHLUXR"/>
</dbReference>
<geneLocation type="plastid" evidence="6"/>
<dbReference type="GO" id="GO:0003677">
    <property type="term" value="F:DNA binding"/>
    <property type="evidence" value="ECO:0007669"/>
    <property type="project" value="UniProtKB-KW"/>
</dbReference>
<dbReference type="SMART" id="SM00421">
    <property type="entry name" value="HTH_LUXR"/>
    <property type="match status" value="1"/>
</dbReference>
<dbReference type="InterPro" id="IPR001789">
    <property type="entry name" value="Sig_transdc_resp-reg_receiver"/>
</dbReference>
<dbReference type="PROSITE" id="PS00622">
    <property type="entry name" value="HTH_LUXR_1"/>
    <property type="match status" value="1"/>
</dbReference>
<dbReference type="Pfam" id="PF00196">
    <property type="entry name" value="GerE"/>
    <property type="match status" value="1"/>
</dbReference>
<feature type="domain" description="HTH luxR-type" evidence="4">
    <location>
        <begin position="148"/>
        <end position="213"/>
    </location>
</feature>
<protein>
    <recommendedName>
        <fullName evidence="7">TctD-like protein</fullName>
    </recommendedName>
</protein>
<proteinExistence type="predicted"/>
<dbReference type="CDD" id="cd06170">
    <property type="entry name" value="LuxR_C_like"/>
    <property type="match status" value="1"/>
</dbReference>
<dbReference type="InterPro" id="IPR000792">
    <property type="entry name" value="Tscrpt_reg_LuxR_C"/>
</dbReference>
<dbReference type="GeneID" id="29070610"/>
<dbReference type="InterPro" id="IPR016032">
    <property type="entry name" value="Sig_transdc_resp-reg_C-effctor"/>
</dbReference>
<dbReference type="SMART" id="SM00448">
    <property type="entry name" value="REC"/>
    <property type="match status" value="1"/>
</dbReference>
<keyword evidence="1 3" id="KW-0597">Phosphoprotein</keyword>
<name>A0A1C9CCB0_9FLOR</name>
<evidence type="ECO:0000259" key="4">
    <source>
        <dbReference type="PROSITE" id="PS50043"/>
    </source>
</evidence>
<gene>
    <name evidence="6" type="primary">ycf29</name>
    <name evidence="6" type="ORF">Aspa_152</name>
</gene>
<dbReference type="Pfam" id="PF00072">
    <property type="entry name" value="Response_reg"/>
    <property type="match status" value="1"/>
</dbReference>
<dbReference type="RefSeq" id="YP_009294548.1">
    <property type="nucleotide sequence ID" value="NC_031148.1"/>
</dbReference>
<dbReference type="InterPro" id="IPR011006">
    <property type="entry name" value="CheY-like_superfamily"/>
</dbReference>
<dbReference type="InterPro" id="IPR036388">
    <property type="entry name" value="WH-like_DNA-bd_sf"/>
</dbReference>
<dbReference type="PROSITE" id="PS50110">
    <property type="entry name" value="RESPONSE_REGULATORY"/>
    <property type="match status" value="1"/>
</dbReference>
<sequence>MKKHILFLDDDASLRDSISSYLRSEGFSVETVSTVKMALQTININKPEIIIADIMMPELNGYDLIQILRMNDIFASIPLIFLTAKGMTSDRIKGYKLGCNAYLVKPFNPDELIAIINSLLCNIKLLKNDYISYNNNINPSSIDISSYNFNYHDKFTLKEMEVLSLLSLGLMNKEIAGKLNFSLRNVEKYVSRLLKKTKTRNRTELAQFAWKYKDILRANDGNRTRE</sequence>
<keyword evidence="6" id="KW-0934">Plastid</keyword>
<dbReference type="PROSITE" id="PS50043">
    <property type="entry name" value="HTH_LUXR_2"/>
    <property type="match status" value="1"/>
</dbReference>
<organism evidence="6">
    <name type="scientific">Asparagopsis taxiformis</name>
    <dbReference type="NCBI Taxonomy" id="260499"/>
    <lineage>
        <taxon>Eukaryota</taxon>
        <taxon>Rhodophyta</taxon>
        <taxon>Florideophyceae</taxon>
        <taxon>Rhodymeniophycidae</taxon>
        <taxon>Bonnemaisoniales</taxon>
        <taxon>Bonnemaisoniaceae</taxon>
        <taxon>Asparagopsis</taxon>
    </lineage>
</organism>
<dbReference type="InterPro" id="IPR050595">
    <property type="entry name" value="Bact_response_regulator"/>
</dbReference>
<evidence type="ECO:0000259" key="5">
    <source>
        <dbReference type="PROSITE" id="PS50110"/>
    </source>
</evidence>
<feature type="domain" description="Response regulatory" evidence="5">
    <location>
        <begin position="4"/>
        <end position="120"/>
    </location>
</feature>
<dbReference type="GO" id="GO:0006355">
    <property type="term" value="P:regulation of DNA-templated transcription"/>
    <property type="evidence" value="ECO:0007669"/>
    <property type="project" value="InterPro"/>
</dbReference>
<evidence type="ECO:0000256" key="1">
    <source>
        <dbReference type="ARBA" id="ARBA00022553"/>
    </source>
</evidence>
<dbReference type="PANTHER" id="PTHR44591:SF3">
    <property type="entry name" value="RESPONSE REGULATORY DOMAIN-CONTAINING PROTEIN"/>
    <property type="match status" value="1"/>
</dbReference>
<reference evidence="6" key="1">
    <citation type="journal article" date="2016" name="BMC Biol.">
        <title>Parallel evolution of highly conserved plastid genome architecture in red seaweeds and seed plants.</title>
        <authorList>
            <person name="Lee J."/>
            <person name="Cho C.H."/>
            <person name="Park S.I."/>
            <person name="Choi J.W."/>
            <person name="Song H.S."/>
            <person name="West J.A."/>
            <person name="Bhattacharya D."/>
            <person name="Yoon H.S."/>
        </authorList>
    </citation>
    <scope>NUCLEOTIDE SEQUENCE</scope>
</reference>
<evidence type="ECO:0000256" key="2">
    <source>
        <dbReference type="ARBA" id="ARBA00023125"/>
    </source>
</evidence>
<accession>A0A1C9CCB0</accession>
<evidence type="ECO:0008006" key="7">
    <source>
        <dbReference type="Google" id="ProtNLM"/>
    </source>
</evidence>
<evidence type="ECO:0000313" key="6">
    <source>
        <dbReference type="EMBL" id="AOM66031.1"/>
    </source>
</evidence>
<dbReference type="SUPFAM" id="SSF46894">
    <property type="entry name" value="C-terminal effector domain of the bipartite response regulators"/>
    <property type="match status" value="1"/>
</dbReference>
<dbReference type="GO" id="GO:0000160">
    <property type="term" value="P:phosphorelay signal transduction system"/>
    <property type="evidence" value="ECO:0007669"/>
    <property type="project" value="InterPro"/>
</dbReference>
<dbReference type="Gene3D" id="3.40.50.2300">
    <property type="match status" value="1"/>
</dbReference>
<keyword evidence="2" id="KW-0238">DNA-binding</keyword>
<feature type="modified residue" description="4-aspartylphosphate" evidence="3">
    <location>
        <position position="53"/>
    </location>
</feature>
<dbReference type="SUPFAM" id="SSF52172">
    <property type="entry name" value="CheY-like"/>
    <property type="match status" value="1"/>
</dbReference>